<accession>A0A7S4EUC3</accession>
<evidence type="ECO:0000256" key="1">
    <source>
        <dbReference type="SAM" id="MobiDB-lite"/>
    </source>
</evidence>
<feature type="region of interest" description="Disordered" evidence="1">
    <location>
        <begin position="1"/>
        <end position="25"/>
    </location>
</feature>
<protein>
    <submittedName>
        <fullName evidence="2">Uncharacterized protein</fullName>
    </submittedName>
</protein>
<reference evidence="2" key="1">
    <citation type="submission" date="2021-01" db="EMBL/GenBank/DDBJ databases">
        <authorList>
            <person name="Corre E."/>
            <person name="Pelletier E."/>
            <person name="Niang G."/>
            <person name="Scheremetjew M."/>
            <person name="Finn R."/>
            <person name="Kale V."/>
            <person name="Holt S."/>
            <person name="Cochrane G."/>
            <person name="Meng A."/>
            <person name="Brown T."/>
            <person name="Cohen L."/>
        </authorList>
    </citation>
    <scope>NUCLEOTIDE SEQUENCE</scope>
    <source>
        <strain evidence="2">CCMP645</strain>
    </source>
</reference>
<proteinExistence type="predicted"/>
<dbReference type="EMBL" id="HBIZ01010311">
    <property type="protein sequence ID" value="CAE0753497.1"/>
    <property type="molecule type" value="Transcribed_RNA"/>
</dbReference>
<feature type="region of interest" description="Disordered" evidence="1">
    <location>
        <begin position="170"/>
        <end position="194"/>
    </location>
</feature>
<dbReference type="AlphaFoldDB" id="A0A7S4EUC3"/>
<sequence>MSAKTSASTVFAGPEAYSPPTGTLHQGDRRAFSSIHFGGPEDIQPIASVANTYSENITKSSVVLAGPESFTHTQLLRDAAAQRSKNKYAEHSATQSTNFLTTNQEPAAAARRERGRGACASTTMADHVKLSDDVPEAMSSPPKGYYLTKESALKASPAYAGFNTRSNVGEELQWRPGPRDADAAAHRGGKASTQNSLEWTGSVADALVYNKVAPLAGKMQQAKEFGRAQVPNAPQSTIGTEAMSWHAASDTTGWREAAPQPTGQWQGYQQTNGSDTYQRSYTGAHEQHSPAAYSRAQYQHEGNYPSMMQGDGEQQTWRHMQMHDHNGKLQDPTLENRQTTVGAPPLRFSSVASRQQNPQASLYTTSAQRLGPPSLGGSPPPPLYSGAYADMAKMSTKFTRQFAPPQPGTAFLNM</sequence>
<organism evidence="2">
    <name type="scientific">Chrysotila carterae</name>
    <name type="common">Marine alga</name>
    <name type="synonym">Syracosphaera carterae</name>
    <dbReference type="NCBI Taxonomy" id="13221"/>
    <lineage>
        <taxon>Eukaryota</taxon>
        <taxon>Haptista</taxon>
        <taxon>Haptophyta</taxon>
        <taxon>Prymnesiophyceae</taxon>
        <taxon>Isochrysidales</taxon>
        <taxon>Isochrysidaceae</taxon>
        <taxon>Chrysotila</taxon>
    </lineage>
</organism>
<evidence type="ECO:0000313" key="2">
    <source>
        <dbReference type="EMBL" id="CAE0753497.1"/>
    </source>
</evidence>
<feature type="compositionally biased region" description="Polar residues" evidence="1">
    <location>
        <begin position="261"/>
        <end position="273"/>
    </location>
</feature>
<feature type="region of interest" description="Disordered" evidence="1">
    <location>
        <begin position="254"/>
        <end position="273"/>
    </location>
</feature>
<gene>
    <name evidence="2" type="ORF">PCAR00345_LOCUS6084</name>
</gene>
<name>A0A7S4EUC3_CHRCT</name>
<feature type="region of interest" description="Disordered" evidence="1">
    <location>
        <begin position="366"/>
        <end position="387"/>
    </location>
</feature>